<dbReference type="EMBL" id="JACCCO010000004">
    <property type="protein sequence ID" value="NYF44696.1"/>
    <property type="molecule type" value="Genomic_DNA"/>
</dbReference>
<dbReference type="Proteomes" id="UP000576393">
    <property type="component" value="Unassembled WGS sequence"/>
</dbReference>
<keyword evidence="2" id="KW-1185">Reference proteome</keyword>
<evidence type="ECO:0000313" key="1">
    <source>
        <dbReference type="EMBL" id="NYF44696.1"/>
    </source>
</evidence>
<gene>
    <name evidence="1" type="ORF">HDA43_006938</name>
</gene>
<dbReference type="AlphaFoldDB" id="A0A852V980"/>
<dbReference type="RefSeq" id="WP_179829218.1">
    <property type="nucleotide sequence ID" value="NZ_JACCCO010000004.1"/>
</dbReference>
<proteinExistence type="predicted"/>
<name>A0A852V980_9ACTN</name>
<protein>
    <recommendedName>
        <fullName evidence="3">DUF3168 domain-containing protein</fullName>
    </recommendedName>
</protein>
<organism evidence="1 2">
    <name type="scientific">Streptosporangium sandarakinum</name>
    <dbReference type="NCBI Taxonomy" id="1260955"/>
    <lineage>
        <taxon>Bacteria</taxon>
        <taxon>Bacillati</taxon>
        <taxon>Actinomycetota</taxon>
        <taxon>Actinomycetes</taxon>
        <taxon>Streptosporangiales</taxon>
        <taxon>Streptosporangiaceae</taxon>
        <taxon>Streptosporangium</taxon>
    </lineage>
</organism>
<comment type="caution">
    <text evidence="1">The sequence shown here is derived from an EMBL/GenBank/DDBJ whole genome shotgun (WGS) entry which is preliminary data.</text>
</comment>
<evidence type="ECO:0000313" key="2">
    <source>
        <dbReference type="Proteomes" id="UP000576393"/>
    </source>
</evidence>
<sequence length="139" mass="14389">MRSLADADPIPAALDLLAGSTRLAAELGGPGRVGAQHVPPYPRLRVRPTPGGSDNLLTGEAHVLVKLEALDSTDAPVGEWQLRQILYVALEELATLPALPYDDGQVVITDVASASGGGPVPEADGRGRYIATAAIHCHA</sequence>
<accession>A0A852V980</accession>
<evidence type="ECO:0008006" key="3">
    <source>
        <dbReference type="Google" id="ProtNLM"/>
    </source>
</evidence>
<reference evidence="1 2" key="1">
    <citation type="submission" date="2020-07" db="EMBL/GenBank/DDBJ databases">
        <title>Sequencing the genomes of 1000 actinobacteria strains.</title>
        <authorList>
            <person name="Klenk H.-P."/>
        </authorList>
    </citation>
    <scope>NUCLEOTIDE SEQUENCE [LARGE SCALE GENOMIC DNA]</scope>
    <source>
        <strain evidence="1 2">DSM 45763</strain>
    </source>
</reference>